<dbReference type="SFLD" id="SFLDG01129">
    <property type="entry name" value="C1.5:_HAD__Beta-PGM__Phosphata"/>
    <property type="match status" value="1"/>
</dbReference>
<organism evidence="1 2">
    <name type="scientific">Nocardioides lentus</name>
    <dbReference type="NCBI Taxonomy" id="338077"/>
    <lineage>
        <taxon>Bacteria</taxon>
        <taxon>Bacillati</taxon>
        <taxon>Actinomycetota</taxon>
        <taxon>Actinomycetes</taxon>
        <taxon>Propionibacteriales</taxon>
        <taxon>Nocardioidaceae</taxon>
        <taxon>Nocardioides</taxon>
    </lineage>
</organism>
<protein>
    <recommendedName>
        <fullName evidence="3">HAD family hydrolase</fullName>
    </recommendedName>
</protein>
<accession>A0ABP5ARJ5</accession>
<sequence length="204" mass="21475">MTGARGPLLLDLDGVLRRRPAEDAADAEAAHGLPAGSLLATVRGGADLLDESVTGWISDERWRAEVADRYAADHGPRARAAIARWSRSPGRLDADVLAVVRDERHRRPVHLATNATTRLRADLAALGLDREVDGVLSSAELGVAKPDPGFWRAACDVLEVEPSACCVVDDTAENVAAAAALGMAAHLFRGVGPLRAFLARGAHG</sequence>
<dbReference type="Gene3D" id="3.40.50.1000">
    <property type="entry name" value="HAD superfamily/HAD-like"/>
    <property type="match status" value="1"/>
</dbReference>
<reference evidence="2" key="1">
    <citation type="journal article" date="2019" name="Int. J. Syst. Evol. Microbiol.">
        <title>The Global Catalogue of Microorganisms (GCM) 10K type strain sequencing project: providing services to taxonomists for standard genome sequencing and annotation.</title>
        <authorList>
            <consortium name="The Broad Institute Genomics Platform"/>
            <consortium name="The Broad Institute Genome Sequencing Center for Infectious Disease"/>
            <person name="Wu L."/>
            <person name="Ma J."/>
        </authorList>
    </citation>
    <scope>NUCLEOTIDE SEQUENCE [LARGE SCALE GENOMIC DNA]</scope>
    <source>
        <strain evidence="2">JCM 14046</strain>
    </source>
</reference>
<dbReference type="NCBIfam" id="TIGR01509">
    <property type="entry name" value="HAD-SF-IA-v3"/>
    <property type="match status" value="1"/>
</dbReference>
<dbReference type="Proteomes" id="UP001501612">
    <property type="component" value="Unassembled WGS sequence"/>
</dbReference>
<keyword evidence="2" id="KW-1185">Reference proteome</keyword>
<dbReference type="SFLD" id="SFLDS00003">
    <property type="entry name" value="Haloacid_Dehalogenase"/>
    <property type="match status" value="1"/>
</dbReference>
<dbReference type="Pfam" id="PF00702">
    <property type="entry name" value="Hydrolase"/>
    <property type="match status" value="1"/>
</dbReference>
<evidence type="ECO:0008006" key="3">
    <source>
        <dbReference type="Google" id="ProtNLM"/>
    </source>
</evidence>
<dbReference type="InterPro" id="IPR036412">
    <property type="entry name" value="HAD-like_sf"/>
</dbReference>
<dbReference type="SUPFAM" id="SSF56784">
    <property type="entry name" value="HAD-like"/>
    <property type="match status" value="1"/>
</dbReference>
<dbReference type="PANTHER" id="PTHR43611:SF3">
    <property type="entry name" value="FLAVIN MONONUCLEOTIDE HYDROLASE 1, CHLOROPLATIC"/>
    <property type="match status" value="1"/>
</dbReference>
<dbReference type="PANTHER" id="PTHR43611">
    <property type="entry name" value="ALPHA-D-GLUCOSE 1-PHOSPHATE PHOSPHATASE"/>
    <property type="match status" value="1"/>
</dbReference>
<evidence type="ECO:0000313" key="2">
    <source>
        <dbReference type="Proteomes" id="UP001501612"/>
    </source>
</evidence>
<evidence type="ECO:0000313" key="1">
    <source>
        <dbReference type="EMBL" id="GAA1918306.1"/>
    </source>
</evidence>
<dbReference type="InterPro" id="IPR023214">
    <property type="entry name" value="HAD_sf"/>
</dbReference>
<gene>
    <name evidence="1" type="ORF">GCM10009737_19710</name>
</gene>
<dbReference type="InterPro" id="IPR006439">
    <property type="entry name" value="HAD-SF_hydro_IA"/>
</dbReference>
<name>A0ABP5ARJ5_9ACTN</name>
<dbReference type="EMBL" id="BAAAMY010000004">
    <property type="protein sequence ID" value="GAA1918306.1"/>
    <property type="molecule type" value="Genomic_DNA"/>
</dbReference>
<proteinExistence type="predicted"/>
<comment type="caution">
    <text evidence="1">The sequence shown here is derived from an EMBL/GenBank/DDBJ whole genome shotgun (WGS) entry which is preliminary data.</text>
</comment>
<dbReference type="RefSeq" id="WP_344006620.1">
    <property type="nucleotide sequence ID" value="NZ_BAAAMY010000004.1"/>
</dbReference>